<keyword evidence="1" id="KW-0472">Membrane</keyword>
<evidence type="ECO:0000313" key="3">
    <source>
        <dbReference type="Proteomes" id="UP001235064"/>
    </source>
</evidence>
<dbReference type="Proteomes" id="UP001235064">
    <property type="component" value="Unassembled WGS sequence"/>
</dbReference>
<evidence type="ECO:0000313" key="2">
    <source>
        <dbReference type="EMBL" id="MDL9978856.1"/>
    </source>
</evidence>
<accession>A0ABT7MWP1</accession>
<proteinExistence type="predicted"/>
<sequence>MPDEDTDHDRLVRMEGKIDTLIFGRNDHEERIRALEARRTISPAQLWGAACALVGVLVGLSVLSRFVLEVIVR</sequence>
<comment type="caution">
    <text evidence="2">The sequence shown here is derived from an EMBL/GenBank/DDBJ whole genome shotgun (WGS) entry which is preliminary data.</text>
</comment>
<dbReference type="RefSeq" id="WP_286287634.1">
    <property type="nucleotide sequence ID" value="NZ_JASXSZ010000001.1"/>
</dbReference>
<evidence type="ECO:0008006" key="4">
    <source>
        <dbReference type="Google" id="ProtNLM"/>
    </source>
</evidence>
<evidence type="ECO:0000256" key="1">
    <source>
        <dbReference type="SAM" id="Phobius"/>
    </source>
</evidence>
<keyword evidence="3" id="KW-1185">Reference proteome</keyword>
<keyword evidence="1" id="KW-0812">Transmembrane</keyword>
<dbReference type="EMBL" id="JASXSZ010000001">
    <property type="protein sequence ID" value="MDL9978856.1"/>
    <property type="molecule type" value="Genomic_DNA"/>
</dbReference>
<feature type="transmembrane region" description="Helical" evidence="1">
    <location>
        <begin position="46"/>
        <end position="68"/>
    </location>
</feature>
<keyword evidence="1" id="KW-1133">Transmembrane helix</keyword>
<organism evidence="2 3">
    <name type="scientific">Microbacterium candidum</name>
    <dbReference type="NCBI Taxonomy" id="3041922"/>
    <lineage>
        <taxon>Bacteria</taxon>
        <taxon>Bacillati</taxon>
        <taxon>Actinomycetota</taxon>
        <taxon>Actinomycetes</taxon>
        <taxon>Micrococcales</taxon>
        <taxon>Microbacteriaceae</taxon>
        <taxon>Microbacterium</taxon>
    </lineage>
</organism>
<protein>
    <recommendedName>
        <fullName evidence="4">DUF3040 domain-containing protein</fullName>
    </recommendedName>
</protein>
<name>A0ABT7MWP1_9MICO</name>
<reference evidence="2 3" key="1">
    <citation type="submission" date="2023-06" db="EMBL/GenBank/DDBJ databases">
        <title>Microbacterium sp. nov., isolated from a waste landfill.</title>
        <authorList>
            <person name="Wen W."/>
        </authorList>
    </citation>
    <scope>NUCLEOTIDE SEQUENCE [LARGE SCALE GENOMIC DNA]</scope>
    <source>
        <strain evidence="2 3">ASV49</strain>
    </source>
</reference>
<gene>
    <name evidence="2" type="ORF">QSV35_05905</name>
</gene>